<dbReference type="OrthoDB" id="2410195at2759"/>
<feature type="domain" description="O-methyltransferase dimerisation" evidence="5">
    <location>
        <begin position="61"/>
        <end position="144"/>
    </location>
</feature>
<evidence type="ECO:0008006" key="9">
    <source>
        <dbReference type="Google" id="ProtNLM"/>
    </source>
</evidence>
<keyword evidence="1" id="KW-0489">Methyltransferase</keyword>
<dbReference type="FunFam" id="3.40.50.150:FF:000206">
    <property type="entry name" value="O-methyltransferase ZRP4"/>
    <property type="match status" value="1"/>
</dbReference>
<dbReference type="InterPro" id="IPR036388">
    <property type="entry name" value="WH-like_DNA-bd_sf"/>
</dbReference>
<dbReference type="Proteomes" id="UP000008810">
    <property type="component" value="Chromosome 2"/>
</dbReference>
<dbReference type="KEGG" id="bdi:100829902"/>
<sequence length="393" mass="42859">MATMASEWEAATADEAQALPLTDNLLPAQAATADDDLLTAHKDLYMDKMKGYTDIHNFGLSHLKSSAIRCAVELGIPSVINHRGGAATISDIFTDTGIHTSKLPQLRRLLRVLAVCGILDDSPPVGDSTAFCYTLTPVSRLLVHDGEFDISPLLLLMTRPDTTVSTFFRLESWFKDPAANTPFEMAHGMSPWSLTKVDASYNDAMNDACVADSNLIMHIVLKEAPAIFRGLTSLIDVAGGHGIAAVAIAKEFPQITCTVLDLQQVIEKAPRCATVNYIVGDMFKFIPPADAVLLKAVLNSWEDDSCVKILTHCKRAIPAGGKLIIINTVIGLGISSNRKAVKEAQVLLDMYFMRGAGFEREEHEWRRVFLKAGFSGYKITPILDPVSIIEVFP</sequence>
<keyword evidence="8" id="KW-1185">Reference proteome</keyword>
<dbReference type="AlphaFoldDB" id="A0A2K2DCW0"/>
<reference evidence="7" key="3">
    <citation type="submission" date="2018-08" db="UniProtKB">
        <authorList>
            <consortium name="EnsemblPlants"/>
        </authorList>
    </citation>
    <scope>IDENTIFICATION</scope>
    <source>
        <strain evidence="7">cv. Bd21</strain>
    </source>
</reference>
<dbReference type="Gene3D" id="3.40.50.150">
    <property type="entry name" value="Vaccinia Virus protein VP39"/>
    <property type="match status" value="1"/>
</dbReference>
<dbReference type="GO" id="GO:0032259">
    <property type="term" value="P:methylation"/>
    <property type="evidence" value="ECO:0000318"/>
    <property type="project" value="GO_Central"/>
</dbReference>
<protein>
    <recommendedName>
        <fullName evidence="9">O-methyltransferase domain-containing protein</fullName>
    </recommendedName>
</protein>
<dbReference type="EnsemblPlants" id="PNT72118">
    <property type="protein sequence ID" value="PNT72118"/>
    <property type="gene ID" value="BRADI_2g39511v3"/>
</dbReference>
<gene>
    <name evidence="7" type="primary">LOC100829902</name>
    <name evidence="6" type="ORF">BRADI_2g39511v3</name>
</gene>
<evidence type="ECO:0000256" key="1">
    <source>
        <dbReference type="ARBA" id="ARBA00022603"/>
    </source>
</evidence>
<dbReference type="GO" id="GO:0008757">
    <property type="term" value="F:S-adenosylmethionine-dependent methyltransferase activity"/>
    <property type="evidence" value="ECO:0000318"/>
    <property type="project" value="GO_Central"/>
</dbReference>
<name>A0A2K2DCW0_BRADI</name>
<evidence type="ECO:0000313" key="6">
    <source>
        <dbReference type="EMBL" id="PNT72118.1"/>
    </source>
</evidence>
<dbReference type="PROSITE" id="PS51683">
    <property type="entry name" value="SAM_OMT_II"/>
    <property type="match status" value="1"/>
</dbReference>
<dbReference type="PANTHER" id="PTHR11746">
    <property type="entry name" value="O-METHYLTRANSFERASE"/>
    <property type="match status" value="1"/>
</dbReference>
<dbReference type="Gene3D" id="1.10.10.10">
    <property type="entry name" value="Winged helix-like DNA-binding domain superfamily/Winged helix DNA-binding domain"/>
    <property type="match status" value="1"/>
</dbReference>
<evidence type="ECO:0000259" key="4">
    <source>
        <dbReference type="Pfam" id="PF00891"/>
    </source>
</evidence>
<feature type="domain" description="O-methyltransferase C-terminal" evidence="4">
    <location>
        <begin position="169"/>
        <end position="375"/>
    </location>
</feature>
<dbReference type="Pfam" id="PF08100">
    <property type="entry name" value="Dimerisation"/>
    <property type="match status" value="1"/>
</dbReference>
<evidence type="ECO:0000259" key="5">
    <source>
        <dbReference type="Pfam" id="PF08100"/>
    </source>
</evidence>
<dbReference type="InterPro" id="IPR001077">
    <property type="entry name" value="COMT_C"/>
</dbReference>
<keyword evidence="3" id="KW-0949">S-adenosyl-L-methionine</keyword>
<keyword evidence="2" id="KW-0808">Transferase</keyword>
<reference evidence="6" key="2">
    <citation type="submission" date="2017-06" db="EMBL/GenBank/DDBJ databases">
        <title>WGS assembly of Brachypodium distachyon.</title>
        <authorList>
            <consortium name="The International Brachypodium Initiative"/>
            <person name="Lucas S."/>
            <person name="Harmon-Smith M."/>
            <person name="Lail K."/>
            <person name="Tice H."/>
            <person name="Grimwood J."/>
            <person name="Bruce D."/>
            <person name="Barry K."/>
            <person name="Shu S."/>
            <person name="Lindquist E."/>
            <person name="Wang M."/>
            <person name="Pitluck S."/>
            <person name="Vogel J.P."/>
            <person name="Garvin D.F."/>
            <person name="Mockler T.C."/>
            <person name="Schmutz J."/>
            <person name="Rokhsar D."/>
            <person name="Bevan M.W."/>
        </authorList>
    </citation>
    <scope>NUCLEOTIDE SEQUENCE</scope>
    <source>
        <strain evidence="6">Bd21</strain>
    </source>
</reference>
<dbReference type="Gramene" id="PNT72118">
    <property type="protein sequence ID" value="PNT72118"/>
    <property type="gene ID" value="BRADI_2g39511v3"/>
</dbReference>
<dbReference type="GO" id="GO:0046983">
    <property type="term" value="F:protein dimerization activity"/>
    <property type="evidence" value="ECO:0007669"/>
    <property type="project" value="InterPro"/>
</dbReference>
<dbReference type="GeneID" id="100829902"/>
<reference evidence="6 7" key="1">
    <citation type="journal article" date="2010" name="Nature">
        <title>Genome sequencing and analysis of the model grass Brachypodium distachyon.</title>
        <authorList>
            <consortium name="International Brachypodium Initiative"/>
        </authorList>
    </citation>
    <scope>NUCLEOTIDE SEQUENCE [LARGE SCALE GENOMIC DNA]</scope>
    <source>
        <strain evidence="6 7">Bd21</strain>
    </source>
</reference>
<dbReference type="EMBL" id="CM000881">
    <property type="protein sequence ID" value="PNT72118.1"/>
    <property type="molecule type" value="Genomic_DNA"/>
</dbReference>
<evidence type="ECO:0000256" key="2">
    <source>
        <dbReference type="ARBA" id="ARBA00022679"/>
    </source>
</evidence>
<dbReference type="PIRSF" id="PIRSF005739">
    <property type="entry name" value="O-mtase"/>
    <property type="match status" value="1"/>
</dbReference>
<dbReference type="InterPro" id="IPR012967">
    <property type="entry name" value="COMT_dimerisation"/>
</dbReference>
<proteinExistence type="predicted"/>
<dbReference type="InterPro" id="IPR036390">
    <property type="entry name" value="WH_DNA-bd_sf"/>
</dbReference>
<dbReference type="SUPFAM" id="SSF46785">
    <property type="entry name" value="Winged helix' DNA-binding domain"/>
    <property type="match status" value="1"/>
</dbReference>
<evidence type="ECO:0000256" key="3">
    <source>
        <dbReference type="ARBA" id="ARBA00022691"/>
    </source>
</evidence>
<organism evidence="6">
    <name type="scientific">Brachypodium distachyon</name>
    <name type="common">Purple false brome</name>
    <name type="synonym">Trachynia distachya</name>
    <dbReference type="NCBI Taxonomy" id="15368"/>
    <lineage>
        <taxon>Eukaryota</taxon>
        <taxon>Viridiplantae</taxon>
        <taxon>Streptophyta</taxon>
        <taxon>Embryophyta</taxon>
        <taxon>Tracheophyta</taxon>
        <taxon>Spermatophyta</taxon>
        <taxon>Magnoliopsida</taxon>
        <taxon>Liliopsida</taxon>
        <taxon>Poales</taxon>
        <taxon>Poaceae</taxon>
        <taxon>BOP clade</taxon>
        <taxon>Pooideae</taxon>
        <taxon>Stipodae</taxon>
        <taxon>Brachypodieae</taxon>
        <taxon>Brachypodium</taxon>
    </lineage>
</organism>
<evidence type="ECO:0000313" key="8">
    <source>
        <dbReference type="Proteomes" id="UP000008810"/>
    </source>
</evidence>
<dbReference type="RefSeq" id="XP_003569113.2">
    <property type="nucleotide sequence ID" value="XM_003569065.4"/>
</dbReference>
<dbReference type="InterPro" id="IPR029063">
    <property type="entry name" value="SAM-dependent_MTases_sf"/>
</dbReference>
<dbReference type="GO" id="GO:0008171">
    <property type="term" value="F:O-methyltransferase activity"/>
    <property type="evidence" value="ECO:0000318"/>
    <property type="project" value="GO_Central"/>
</dbReference>
<evidence type="ECO:0000313" key="7">
    <source>
        <dbReference type="EnsemblPlants" id="PNT72118"/>
    </source>
</evidence>
<dbReference type="Pfam" id="PF00891">
    <property type="entry name" value="Methyltransf_2"/>
    <property type="match status" value="1"/>
</dbReference>
<dbReference type="SUPFAM" id="SSF53335">
    <property type="entry name" value="S-adenosyl-L-methionine-dependent methyltransferases"/>
    <property type="match status" value="1"/>
</dbReference>
<accession>A0A2K2DCW0</accession>
<dbReference type="InterPro" id="IPR016461">
    <property type="entry name" value="COMT-like"/>
</dbReference>